<dbReference type="SUPFAM" id="SSF52540">
    <property type="entry name" value="P-loop containing nucleoside triphosphate hydrolases"/>
    <property type="match status" value="1"/>
</dbReference>
<keyword evidence="3" id="KW-1003">Cell membrane</keyword>
<comment type="caution">
    <text evidence="7">The sequence shown here is derived from an EMBL/GenBank/DDBJ whole genome shotgun (WGS) entry which is preliminary data.</text>
</comment>
<evidence type="ECO:0000256" key="4">
    <source>
        <dbReference type="ARBA" id="ARBA00022692"/>
    </source>
</evidence>
<dbReference type="InterPro" id="IPR027417">
    <property type="entry name" value="P-loop_NTPase"/>
</dbReference>
<evidence type="ECO:0000256" key="5">
    <source>
        <dbReference type="ARBA" id="ARBA00022989"/>
    </source>
</evidence>
<gene>
    <name evidence="7" type="ORF">DW028_05950</name>
</gene>
<organism evidence="7 8">
    <name type="scientific">Agathobacter rectalis</name>
    <dbReference type="NCBI Taxonomy" id="39491"/>
    <lineage>
        <taxon>Bacteria</taxon>
        <taxon>Bacillati</taxon>
        <taxon>Bacillota</taxon>
        <taxon>Clostridia</taxon>
        <taxon>Lachnospirales</taxon>
        <taxon>Lachnospiraceae</taxon>
        <taxon>Agathobacter</taxon>
    </lineage>
</organism>
<evidence type="ECO:0000256" key="1">
    <source>
        <dbReference type="ARBA" id="ARBA00004651"/>
    </source>
</evidence>
<dbReference type="Proteomes" id="UP000283297">
    <property type="component" value="Unassembled WGS sequence"/>
</dbReference>
<accession>A0A415K1K9</accession>
<evidence type="ECO:0000313" key="8">
    <source>
        <dbReference type="Proteomes" id="UP000283297"/>
    </source>
</evidence>
<evidence type="ECO:0000256" key="3">
    <source>
        <dbReference type="ARBA" id="ARBA00022475"/>
    </source>
</evidence>
<dbReference type="PANTHER" id="PTHR37937">
    <property type="entry name" value="CONJUGATIVE TRANSFER: DNA TRANSPORT"/>
    <property type="match status" value="1"/>
</dbReference>
<dbReference type="AlphaFoldDB" id="A0A415K1K9"/>
<evidence type="ECO:0000313" key="7">
    <source>
        <dbReference type="EMBL" id="RHL30154.1"/>
    </source>
</evidence>
<protein>
    <submittedName>
        <fullName evidence="7">Uncharacterized protein</fullName>
    </submittedName>
</protein>
<dbReference type="GO" id="GO:0005886">
    <property type="term" value="C:plasma membrane"/>
    <property type="evidence" value="ECO:0007669"/>
    <property type="project" value="UniProtKB-SubCell"/>
</dbReference>
<name>A0A415K1K9_9FIRM</name>
<dbReference type="CDD" id="cd01127">
    <property type="entry name" value="TrwB_TraG_TraD_VirD4"/>
    <property type="match status" value="1"/>
</dbReference>
<dbReference type="PANTHER" id="PTHR37937:SF1">
    <property type="entry name" value="CONJUGATIVE TRANSFER: DNA TRANSPORT"/>
    <property type="match status" value="1"/>
</dbReference>
<dbReference type="InterPro" id="IPR003688">
    <property type="entry name" value="TraG/VirD4"/>
</dbReference>
<keyword evidence="5" id="KW-1133">Transmembrane helix</keyword>
<reference evidence="7 8" key="1">
    <citation type="submission" date="2018-08" db="EMBL/GenBank/DDBJ databases">
        <title>A genome reference for cultivated species of the human gut microbiota.</title>
        <authorList>
            <person name="Zou Y."/>
            <person name="Xue W."/>
            <person name="Luo G."/>
        </authorList>
    </citation>
    <scope>NUCLEOTIDE SEQUENCE [LARGE SCALE GENOMIC DNA]</scope>
    <source>
        <strain evidence="7 8">AF38-24</strain>
    </source>
</reference>
<comment type="subcellular location">
    <subcellularLocation>
        <location evidence="1">Cell membrane</location>
        <topology evidence="1">Multi-pass membrane protein</topology>
    </subcellularLocation>
</comment>
<dbReference type="InterPro" id="IPR051539">
    <property type="entry name" value="T4SS-coupling_protein"/>
</dbReference>
<proteinExistence type="inferred from homology"/>
<keyword evidence="4" id="KW-0812">Transmembrane</keyword>
<dbReference type="Gene3D" id="3.40.50.300">
    <property type="entry name" value="P-loop containing nucleotide triphosphate hydrolases"/>
    <property type="match status" value="1"/>
</dbReference>
<evidence type="ECO:0000256" key="2">
    <source>
        <dbReference type="ARBA" id="ARBA00008806"/>
    </source>
</evidence>
<dbReference type="Pfam" id="PF02534">
    <property type="entry name" value="T4SS-DNA_transf"/>
    <property type="match status" value="1"/>
</dbReference>
<sequence length="243" mass="27750">MMENHGEKNPDSYAVNMYSKFRVAANRTLRSILITVNARFGLFDTPELNEMTATDDIDIASIGQKKTALFVVVSDTDRSLDGLVNIFFTQAMNELCRYADKSCEYNTLPVPVRFILDDFATNCKIEDFPRMIASIRSRGISTMLMIQAESQLTEGYGYDDRTIIGNCDSYVYMGGNDIETAKEVAERCDMPLKKILNMPVGTNWIFRRGQAPVNAKNLDLDEYLMELYADDSKDFDFFEQWMN</sequence>
<comment type="similarity">
    <text evidence="2">Belongs to the VirD4/TraG family.</text>
</comment>
<dbReference type="EMBL" id="QRON01000002">
    <property type="protein sequence ID" value="RHL30154.1"/>
    <property type="molecule type" value="Genomic_DNA"/>
</dbReference>
<keyword evidence="6" id="KW-0472">Membrane</keyword>
<evidence type="ECO:0000256" key="6">
    <source>
        <dbReference type="ARBA" id="ARBA00023136"/>
    </source>
</evidence>